<reference evidence="10" key="1">
    <citation type="submission" date="2018-02" db="EMBL/GenBank/DDBJ databases">
        <authorList>
            <person name="Kim S.-K."/>
            <person name="Jung H.-I."/>
            <person name="Lee S.-W."/>
        </authorList>
    </citation>
    <scope>NUCLEOTIDE SEQUENCE</scope>
    <source>
        <strain evidence="10">SK3146</strain>
    </source>
</reference>
<dbReference type="InterPro" id="IPR039421">
    <property type="entry name" value="Type_1_exporter"/>
</dbReference>
<dbReference type="PANTHER" id="PTHR24221:SF654">
    <property type="entry name" value="ATP-BINDING CASSETTE SUB-FAMILY B MEMBER 6"/>
    <property type="match status" value="1"/>
</dbReference>
<feature type="transmembrane region" description="Helical" evidence="7">
    <location>
        <begin position="263"/>
        <end position="287"/>
    </location>
</feature>
<comment type="subcellular location">
    <subcellularLocation>
        <location evidence="1">Cell membrane</location>
        <topology evidence="1">Multi-pass membrane protein</topology>
    </subcellularLocation>
</comment>
<keyword evidence="11" id="KW-1185">Reference proteome</keyword>
<dbReference type="InterPro" id="IPR003439">
    <property type="entry name" value="ABC_transporter-like_ATP-bd"/>
</dbReference>
<proteinExistence type="predicted"/>
<dbReference type="PANTHER" id="PTHR24221">
    <property type="entry name" value="ATP-BINDING CASSETTE SUB-FAMILY B"/>
    <property type="match status" value="1"/>
</dbReference>
<dbReference type="PROSITE" id="PS50929">
    <property type="entry name" value="ABC_TM1F"/>
    <property type="match status" value="1"/>
</dbReference>
<evidence type="ECO:0000256" key="7">
    <source>
        <dbReference type="SAM" id="Phobius"/>
    </source>
</evidence>
<keyword evidence="6 7" id="KW-0472">Membrane</keyword>
<dbReference type="InterPro" id="IPR027417">
    <property type="entry name" value="P-loop_NTPase"/>
</dbReference>
<dbReference type="InterPro" id="IPR036640">
    <property type="entry name" value="ABC1_TM_sf"/>
</dbReference>
<evidence type="ECO:0000313" key="11">
    <source>
        <dbReference type="Proteomes" id="UP001057134"/>
    </source>
</evidence>
<dbReference type="Gene3D" id="3.40.50.300">
    <property type="entry name" value="P-loop containing nucleotide triphosphate hydrolases"/>
    <property type="match status" value="1"/>
</dbReference>
<dbReference type="InterPro" id="IPR017871">
    <property type="entry name" value="ABC_transporter-like_CS"/>
</dbReference>
<dbReference type="InterPro" id="IPR011527">
    <property type="entry name" value="ABC1_TM_dom"/>
</dbReference>
<dbReference type="SUPFAM" id="SSF52540">
    <property type="entry name" value="P-loop containing nucleoside triphosphate hydrolases"/>
    <property type="match status" value="1"/>
</dbReference>
<feature type="transmembrane region" description="Helical" evidence="7">
    <location>
        <begin position="78"/>
        <end position="99"/>
    </location>
</feature>
<keyword evidence="5 7" id="KW-1133">Transmembrane helix</keyword>
<feature type="domain" description="ABC transporter" evidence="8">
    <location>
        <begin position="373"/>
        <end position="613"/>
    </location>
</feature>
<dbReference type="SMART" id="SM00382">
    <property type="entry name" value="AAA"/>
    <property type="match status" value="1"/>
</dbReference>
<sequence>MADTAMEKRKRARIDKTVYSSFRLVLEAASFKELLLTNLGLAGGIIGTAVAVFEKYFFNEAANVVSEGMMGASFRHAVQWLALWLGMTLLSDALGLISGRSNPILWSKMQYYIQEKLMLKISRIRIDYFANTETYRKFEWVKNELNRKLPLILNATFGIAFSTIQLITAVCIIATDSWLIAVIVLVGCIPSVLLRQAQSEAVYYQEQNNSHELRYQTYISWVMFKRPSMKEMRFGNLYDYVKERYDESVTELYRKRIALIRKFTLFNGGARLVGLTTIGIVLAMVSYDIYNGRAGIGSFVLIYSTARVIQTAFQGLFDNLVVIGSDGRFIADYEDIMNFREYGEEGARPQVLVKGGSLPEPRIDIAVPQQVDIEFCDVDFSYPETGRQVLKDVSVTIRQGEKIAIVGENGSGKSTFISLLCGLYEPDRGSVRFNGLDAHRHPDFVKRAISCTFQMFGRYAVSVADNIRVGDVSREYSEDEVRAAAKLSGCYDFISQLKEGFETHLSYYKAGSVDLSGGEWQKIAIARALLKEDARVLILDEPTAALDPVSEAKLYEDFNKITGDKTTILISHRLGATRLADNILVFDDGRIVEQGSHQELMALNGMYARMYRAQSQWYVA</sequence>
<evidence type="ECO:0000259" key="9">
    <source>
        <dbReference type="PROSITE" id="PS50929"/>
    </source>
</evidence>
<accession>A0ABY4RGQ2</accession>
<evidence type="ECO:0000259" key="8">
    <source>
        <dbReference type="PROSITE" id="PS50893"/>
    </source>
</evidence>
<dbReference type="GO" id="GO:0005524">
    <property type="term" value="F:ATP binding"/>
    <property type="evidence" value="ECO:0007669"/>
    <property type="project" value="UniProtKB-KW"/>
</dbReference>
<evidence type="ECO:0000256" key="3">
    <source>
        <dbReference type="ARBA" id="ARBA00022741"/>
    </source>
</evidence>
<feature type="transmembrane region" description="Helical" evidence="7">
    <location>
        <begin position="151"/>
        <end position="172"/>
    </location>
</feature>
<evidence type="ECO:0000256" key="6">
    <source>
        <dbReference type="ARBA" id="ARBA00023136"/>
    </source>
</evidence>
<keyword evidence="2 7" id="KW-0812">Transmembrane</keyword>
<feature type="transmembrane region" description="Helical" evidence="7">
    <location>
        <begin position="34"/>
        <end position="58"/>
    </location>
</feature>
<dbReference type="Gene3D" id="1.20.1560.10">
    <property type="entry name" value="ABC transporter type 1, transmembrane domain"/>
    <property type="match status" value="1"/>
</dbReference>
<keyword evidence="3" id="KW-0547">Nucleotide-binding</keyword>
<dbReference type="InterPro" id="IPR003593">
    <property type="entry name" value="AAA+_ATPase"/>
</dbReference>
<gene>
    <name evidence="10" type="primary">apxIB_1</name>
    <name evidence="10" type="ORF">SK3146_00494</name>
</gene>
<evidence type="ECO:0000256" key="5">
    <source>
        <dbReference type="ARBA" id="ARBA00022989"/>
    </source>
</evidence>
<protein>
    <submittedName>
        <fullName evidence="10">Toxin RTX-I translocation ATP-binding protein</fullName>
    </submittedName>
</protein>
<keyword evidence="4 10" id="KW-0067">ATP-binding</keyword>
<dbReference type="EMBL" id="CP027059">
    <property type="protein sequence ID" value="UQZ81338.1"/>
    <property type="molecule type" value="Genomic_DNA"/>
</dbReference>
<organism evidence="10 11">
    <name type="scientific">Paenibacillus konkukensis</name>
    <dbReference type="NCBI Taxonomy" id="2020716"/>
    <lineage>
        <taxon>Bacteria</taxon>
        <taxon>Bacillati</taxon>
        <taxon>Bacillota</taxon>
        <taxon>Bacilli</taxon>
        <taxon>Bacillales</taxon>
        <taxon>Paenibacillaceae</taxon>
        <taxon>Paenibacillus</taxon>
    </lineage>
</organism>
<dbReference type="RefSeq" id="WP_249863579.1">
    <property type="nucleotide sequence ID" value="NZ_CP027059.1"/>
</dbReference>
<feature type="domain" description="ABC transmembrane type-1" evidence="9">
    <location>
        <begin position="39"/>
        <end position="325"/>
    </location>
</feature>
<evidence type="ECO:0000256" key="1">
    <source>
        <dbReference type="ARBA" id="ARBA00004651"/>
    </source>
</evidence>
<feature type="transmembrane region" description="Helical" evidence="7">
    <location>
        <begin position="178"/>
        <end position="194"/>
    </location>
</feature>
<evidence type="ECO:0000256" key="4">
    <source>
        <dbReference type="ARBA" id="ARBA00022840"/>
    </source>
</evidence>
<dbReference type="PROSITE" id="PS50893">
    <property type="entry name" value="ABC_TRANSPORTER_2"/>
    <property type="match status" value="1"/>
</dbReference>
<dbReference type="SUPFAM" id="SSF90123">
    <property type="entry name" value="ABC transporter transmembrane region"/>
    <property type="match status" value="1"/>
</dbReference>
<dbReference type="Proteomes" id="UP001057134">
    <property type="component" value="Chromosome"/>
</dbReference>
<evidence type="ECO:0000256" key="2">
    <source>
        <dbReference type="ARBA" id="ARBA00022692"/>
    </source>
</evidence>
<reference evidence="10" key="2">
    <citation type="journal article" date="2021" name="J Anim Sci Technol">
        <title>Complete genome sequence of Paenibacillus konkukensis sp. nov. SK3146 as a potential probiotic strain.</title>
        <authorList>
            <person name="Jung H.I."/>
            <person name="Park S."/>
            <person name="Niu K.M."/>
            <person name="Lee S.W."/>
            <person name="Kothari D."/>
            <person name="Yi K.J."/>
            <person name="Kim S.K."/>
        </authorList>
    </citation>
    <scope>NUCLEOTIDE SEQUENCE</scope>
    <source>
        <strain evidence="10">SK3146</strain>
    </source>
</reference>
<name>A0ABY4RGQ2_9BACL</name>
<dbReference type="PROSITE" id="PS00211">
    <property type="entry name" value="ABC_TRANSPORTER_1"/>
    <property type="match status" value="1"/>
</dbReference>
<evidence type="ECO:0000313" key="10">
    <source>
        <dbReference type="EMBL" id="UQZ81338.1"/>
    </source>
</evidence>
<dbReference type="Pfam" id="PF00005">
    <property type="entry name" value="ABC_tran"/>
    <property type="match status" value="1"/>
</dbReference>